<reference evidence="2 3" key="1">
    <citation type="submission" date="2018-08" db="EMBL/GenBank/DDBJ databases">
        <authorList>
            <person name="Muller C M."/>
        </authorList>
    </citation>
    <scope>NUCLEOTIDE SEQUENCE [LARGE SCALE GENOMIC DNA]</scope>
</reference>
<evidence type="ECO:0000256" key="1">
    <source>
        <dbReference type="SAM" id="SignalP"/>
    </source>
</evidence>
<proteinExistence type="predicted"/>
<gene>
    <name evidence="2" type="ORF">BGT96224V316_LOCUS1893</name>
</gene>
<feature type="chain" id="PRO_5040772368" evidence="1">
    <location>
        <begin position="22"/>
        <end position="120"/>
    </location>
</feature>
<evidence type="ECO:0000313" key="2">
    <source>
        <dbReference type="EMBL" id="VCU40640.1"/>
    </source>
</evidence>
<name>A0A9X9LA68_BLUGR</name>
<sequence length="120" mass="13153">MKFLQLTGMTVLLSQATSISAALIVPRTPSGSSKISDPMTSVKACINEIKSSGRELESPDSESRRIAKNLQKPYVIPIRVGYLDNQNGNKNFVTTDKNGDLNYVVVTSRDGKIICQYTVE</sequence>
<evidence type="ECO:0000313" key="3">
    <source>
        <dbReference type="Proteomes" id="UP000324639"/>
    </source>
</evidence>
<dbReference type="EMBL" id="LR026986">
    <property type="protein sequence ID" value="VCU40640.1"/>
    <property type="molecule type" value="Genomic_DNA"/>
</dbReference>
<dbReference type="AlphaFoldDB" id="A0A9X9LA68"/>
<feature type="signal peptide" evidence="1">
    <location>
        <begin position="1"/>
        <end position="21"/>
    </location>
</feature>
<keyword evidence="1" id="KW-0732">Signal</keyword>
<protein>
    <submittedName>
        <fullName evidence="2">BgtAc-31552</fullName>
    </submittedName>
</protein>
<dbReference type="Proteomes" id="UP000324639">
    <property type="component" value="Chromosome Bgt_-03"/>
</dbReference>
<organism evidence="2 3">
    <name type="scientific">Blumeria graminis f. sp. tritici</name>
    <dbReference type="NCBI Taxonomy" id="62690"/>
    <lineage>
        <taxon>Eukaryota</taxon>
        <taxon>Fungi</taxon>
        <taxon>Dikarya</taxon>
        <taxon>Ascomycota</taxon>
        <taxon>Pezizomycotina</taxon>
        <taxon>Leotiomycetes</taxon>
        <taxon>Erysiphales</taxon>
        <taxon>Erysiphaceae</taxon>
        <taxon>Blumeria</taxon>
    </lineage>
</organism>
<accession>A0A9X9LA68</accession>
<keyword evidence="3" id="KW-1185">Reference proteome</keyword>